<dbReference type="EMBL" id="KF900622">
    <property type="protein sequence ID" value="AIF01495.1"/>
    <property type="molecule type" value="Genomic_DNA"/>
</dbReference>
<sequence length="239" mass="25885">MTYENMDEYKFMEGILGVKSGTLPNTIFCMLGPDGTTRLSRSGRGPFFAYANASAMASGMNLLAAKYPNAQKNALSDSQLPLVKRVDLALNVASCDNRMLIVTTAADKPSLKAVDQKLLSLSWSEQFAGQFVYGSTTKPADLKPLAGTEQDKAILVVEPGPYGVSGKVVAQLPAAATTEQIQQALAAALKNFEPLVKSHRSHIQNGYNLGIEWESVVEESDAQSVRAKQAFRARQRLQQ</sequence>
<dbReference type="AlphaFoldDB" id="A0A075GE26"/>
<accession>A0A075GE26</accession>
<reference evidence="1" key="1">
    <citation type="journal article" date="2014" name="Genome Biol. Evol.">
        <title>Pangenome evidence for extensive interdomain horizontal transfer affecting lineage core and shell genes in uncultured planktonic thaumarchaeota and euryarchaeota.</title>
        <authorList>
            <person name="Deschamps P."/>
            <person name="Zivanovic Y."/>
            <person name="Moreira D."/>
            <person name="Rodriguez-Valera F."/>
            <person name="Lopez-Garcia P."/>
        </authorList>
    </citation>
    <scope>NUCLEOTIDE SEQUENCE</scope>
</reference>
<proteinExistence type="predicted"/>
<organism evidence="1">
    <name type="scientific">uncultured marine group II/III euryarchaeote KM3_149_A03</name>
    <dbReference type="NCBI Taxonomy" id="1457884"/>
    <lineage>
        <taxon>Archaea</taxon>
        <taxon>Methanobacteriati</taxon>
        <taxon>Methanobacteriota</taxon>
        <taxon>environmental samples</taxon>
    </lineage>
</organism>
<evidence type="ECO:0000313" key="1">
    <source>
        <dbReference type="EMBL" id="AIF01495.1"/>
    </source>
</evidence>
<name>A0A075GE26_9EURY</name>
<protein>
    <submittedName>
        <fullName evidence="1">Uncharacterized protein</fullName>
    </submittedName>
</protein>